<comment type="caution">
    <text evidence="1">The sequence shown here is derived from an EMBL/GenBank/DDBJ whole genome shotgun (WGS) entry which is preliminary data.</text>
</comment>
<name>A0ABV5UNH3_9MICC</name>
<dbReference type="EMBL" id="JBHMBH010000019">
    <property type="protein sequence ID" value="MFB9714062.1"/>
    <property type="molecule type" value="Genomic_DNA"/>
</dbReference>
<organism evidence="1 2">
    <name type="scientific">Arthrobacter methylotrophus</name>
    <dbReference type="NCBI Taxonomy" id="121291"/>
    <lineage>
        <taxon>Bacteria</taxon>
        <taxon>Bacillati</taxon>
        <taxon>Actinomycetota</taxon>
        <taxon>Actinomycetes</taxon>
        <taxon>Micrococcales</taxon>
        <taxon>Micrococcaceae</taxon>
        <taxon>Arthrobacter</taxon>
    </lineage>
</organism>
<reference evidence="1 2" key="1">
    <citation type="submission" date="2024-09" db="EMBL/GenBank/DDBJ databases">
        <authorList>
            <person name="Sun Q."/>
            <person name="Mori K."/>
        </authorList>
    </citation>
    <scope>NUCLEOTIDE SEQUENCE [LARGE SCALE GENOMIC DNA]</scope>
    <source>
        <strain evidence="1 2">JCM 13519</strain>
    </source>
</reference>
<dbReference type="Proteomes" id="UP001589536">
    <property type="component" value="Unassembled WGS sequence"/>
</dbReference>
<sequence length="104" mass="11269">MDEKELRNAAKVRRISGPGVEGMEDDPVIYHFDVMHENISDFILDPASFLSLLGIAPEGPNPVHVTFSPGKQGEGSGLENLKRNPGPKWCCTSHGDGGVSCHRN</sequence>
<protein>
    <submittedName>
        <fullName evidence="1">Uncharacterized protein</fullName>
    </submittedName>
</protein>
<gene>
    <name evidence="1" type="ORF">ACFFPI_07815</name>
</gene>
<proteinExistence type="predicted"/>
<evidence type="ECO:0000313" key="2">
    <source>
        <dbReference type="Proteomes" id="UP001589536"/>
    </source>
</evidence>
<dbReference type="RefSeq" id="WP_345043065.1">
    <property type="nucleotide sequence ID" value="NZ_BAABED010000001.1"/>
</dbReference>
<evidence type="ECO:0000313" key="1">
    <source>
        <dbReference type="EMBL" id="MFB9714062.1"/>
    </source>
</evidence>
<keyword evidence="2" id="KW-1185">Reference proteome</keyword>
<accession>A0ABV5UNH3</accession>